<feature type="compositionally biased region" description="Basic and acidic residues" evidence="7">
    <location>
        <begin position="757"/>
        <end position="768"/>
    </location>
</feature>
<feature type="region of interest" description="Disordered" evidence="7">
    <location>
        <begin position="3564"/>
        <end position="3630"/>
    </location>
</feature>
<keyword evidence="10" id="KW-1185">Reference proteome</keyword>
<feature type="compositionally biased region" description="Acidic residues" evidence="7">
    <location>
        <begin position="2431"/>
        <end position="2453"/>
    </location>
</feature>
<feature type="compositionally biased region" description="Acidic residues" evidence="7">
    <location>
        <begin position="1040"/>
        <end position="1049"/>
    </location>
</feature>
<feature type="binding site" evidence="5">
    <location>
        <begin position="1244"/>
        <end position="1251"/>
    </location>
    <ligand>
        <name>ATP</name>
        <dbReference type="ChEBI" id="CHEBI:30616"/>
    </ligand>
</feature>
<feature type="region of interest" description="Disordered" evidence="7">
    <location>
        <begin position="3751"/>
        <end position="3809"/>
    </location>
</feature>
<dbReference type="SUPFAM" id="SSF52540">
    <property type="entry name" value="P-loop containing nucleoside triphosphate hydrolases"/>
    <property type="match status" value="1"/>
</dbReference>
<feature type="compositionally biased region" description="Basic and acidic residues" evidence="7">
    <location>
        <begin position="511"/>
        <end position="520"/>
    </location>
</feature>
<feature type="region of interest" description="Disordered" evidence="7">
    <location>
        <begin position="3413"/>
        <end position="3437"/>
    </location>
</feature>
<dbReference type="Proteomes" id="UP001445472">
    <property type="component" value="Unassembled WGS sequence"/>
</dbReference>
<dbReference type="RefSeq" id="WP_351977658.1">
    <property type="nucleotide sequence ID" value="NZ_JBEPBX010000023.1"/>
</dbReference>
<feature type="compositionally biased region" description="Basic and acidic residues" evidence="7">
    <location>
        <begin position="2331"/>
        <end position="2341"/>
    </location>
</feature>
<feature type="compositionally biased region" description="Polar residues" evidence="7">
    <location>
        <begin position="3419"/>
        <end position="3429"/>
    </location>
</feature>
<feature type="compositionally biased region" description="Basic and acidic residues" evidence="7">
    <location>
        <begin position="2970"/>
        <end position="2995"/>
    </location>
</feature>
<keyword evidence="1 5" id="KW-0547">Nucleotide-binding</keyword>
<evidence type="ECO:0000256" key="7">
    <source>
        <dbReference type="SAM" id="MobiDB-lite"/>
    </source>
</evidence>
<dbReference type="PANTHER" id="PTHR11070:SF30">
    <property type="entry name" value="F-BOX DNA HELICASE 1"/>
    <property type="match status" value="1"/>
</dbReference>
<feature type="region of interest" description="Disordered" evidence="7">
    <location>
        <begin position="2398"/>
        <end position="2624"/>
    </location>
</feature>
<evidence type="ECO:0000256" key="4">
    <source>
        <dbReference type="ARBA" id="ARBA00022840"/>
    </source>
</evidence>
<feature type="region of interest" description="Disordered" evidence="7">
    <location>
        <begin position="757"/>
        <end position="835"/>
    </location>
</feature>
<feature type="compositionally biased region" description="Basic and acidic residues" evidence="7">
    <location>
        <begin position="2406"/>
        <end position="2430"/>
    </location>
</feature>
<keyword evidence="3 5" id="KW-0347">Helicase</keyword>
<feature type="region of interest" description="Disordered" evidence="7">
    <location>
        <begin position="3677"/>
        <end position="3708"/>
    </location>
</feature>
<feature type="compositionally biased region" description="Basic and acidic residues" evidence="7">
    <location>
        <begin position="2591"/>
        <end position="2606"/>
    </location>
</feature>
<dbReference type="PROSITE" id="PS51198">
    <property type="entry name" value="UVRD_HELICASE_ATP_BIND"/>
    <property type="match status" value="1"/>
</dbReference>
<protein>
    <submittedName>
        <fullName evidence="9">UvrD-helicase domain-containing protein</fullName>
    </submittedName>
</protein>
<feature type="compositionally biased region" description="Basic and acidic residues" evidence="7">
    <location>
        <begin position="2557"/>
        <end position="2574"/>
    </location>
</feature>
<feature type="region of interest" description="Disordered" evidence="7">
    <location>
        <begin position="508"/>
        <end position="533"/>
    </location>
</feature>
<proteinExistence type="predicted"/>
<feature type="compositionally biased region" description="Low complexity" evidence="7">
    <location>
        <begin position="3776"/>
        <end position="3806"/>
    </location>
</feature>
<feature type="region of interest" description="Disordered" evidence="7">
    <location>
        <begin position="3119"/>
        <end position="3162"/>
    </location>
</feature>
<feature type="compositionally biased region" description="Acidic residues" evidence="7">
    <location>
        <begin position="3577"/>
        <end position="3587"/>
    </location>
</feature>
<feature type="compositionally biased region" description="Acidic residues" evidence="7">
    <location>
        <begin position="1925"/>
        <end position="1938"/>
    </location>
</feature>
<evidence type="ECO:0000256" key="1">
    <source>
        <dbReference type="ARBA" id="ARBA00022741"/>
    </source>
</evidence>
<feature type="region of interest" description="Disordered" evidence="7">
    <location>
        <begin position="319"/>
        <end position="355"/>
    </location>
</feature>
<keyword evidence="2 5" id="KW-0378">Hydrolase</keyword>
<evidence type="ECO:0000313" key="10">
    <source>
        <dbReference type="Proteomes" id="UP001445472"/>
    </source>
</evidence>
<feature type="region of interest" description="Disordered" evidence="7">
    <location>
        <begin position="1916"/>
        <end position="1972"/>
    </location>
</feature>
<feature type="compositionally biased region" description="Basic and acidic residues" evidence="7">
    <location>
        <begin position="137"/>
        <end position="161"/>
    </location>
</feature>
<feature type="region of interest" description="Disordered" evidence="7">
    <location>
        <begin position="375"/>
        <end position="401"/>
    </location>
</feature>
<dbReference type="Pfam" id="PF00580">
    <property type="entry name" value="UvrD-helicase"/>
    <property type="match status" value="1"/>
</dbReference>
<dbReference type="EMBL" id="JBEPBX010000023">
    <property type="protein sequence ID" value="MER6616282.1"/>
    <property type="molecule type" value="Genomic_DNA"/>
</dbReference>
<evidence type="ECO:0000256" key="3">
    <source>
        <dbReference type="ARBA" id="ARBA00022806"/>
    </source>
</evidence>
<reference evidence="9 10" key="1">
    <citation type="submission" date="2024-06" db="EMBL/GenBank/DDBJ databases">
        <title>The Natural Products Discovery Center: Release of the First 8490 Sequenced Strains for Exploring Actinobacteria Biosynthetic Diversity.</title>
        <authorList>
            <person name="Kalkreuter E."/>
            <person name="Kautsar S.A."/>
            <person name="Yang D."/>
            <person name="Bader C.D."/>
            <person name="Teijaro C.N."/>
            <person name="Fluegel L."/>
            <person name="Davis C.M."/>
            <person name="Simpson J.R."/>
            <person name="Lauterbach L."/>
            <person name="Steele A.D."/>
            <person name="Gui C."/>
            <person name="Meng S."/>
            <person name="Li G."/>
            <person name="Viehrig K."/>
            <person name="Ye F."/>
            <person name="Su P."/>
            <person name="Kiefer A.F."/>
            <person name="Nichols A."/>
            <person name="Cepeda A.J."/>
            <person name="Yan W."/>
            <person name="Fan B."/>
            <person name="Jiang Y."/>
            <person name="Adhikari A."/>
            <person name="Zheng C.-J."/>
            <person name="Schuster L."/>
            <person name="Cowan T.M."/>
            <person name="Smanski M.J."/>
            <person name="Chevrette M.G."/>
            <person name="De Carvalho L.P.S."/>
            <person name="Shen B."/>
        </authorList>
    </citation>
    <scope>NUCLEOTIDE SEQUENCE [LARGE SCALE GENOMIC DNA]</scope>
    <source>
        <strain evidence="9 10">NPDC000837</strain>
    </source>
</reference>
<comment type="caution">
    <text evidence="9">The sequence shown here is derived from an EMBL/GenBank/DDBJ whole genome shotgun (WGS) entry which is preliminary data.</text>
</comment>
<feature type="compositionally biased region" description="Low complexity" evidence="7">
    <location>
        <begin position="3151"/>
        <end position="3160"/>
    </location>
</feature>
<feature type="region of interest" description="Disordered" evidence="7">
    <location>
        <begin position="868"/>
        <end position="1113"/>
    </location>
</feature>
<sequence length="4520" mass="494326">MLNRPAAAHAELQDLSDHLEVKAARRKWNPALHPRDSKGRFIETGGTVRLWGGKLARVVRALPNDRILVQDQTGPNEFNGRRHTTSAKWVSMVARPDGSAPTDNEDKVAEEDEKRIKDPRRGNGVVRDDDGDPDTPNDPHDVDDRGRPIGDDDDPVGPRENDDQDEPADGKLPVNVRALPNRNHGAGARFRDTAALRQHFLDLAERPGQKPQMAQFLRSVAGDDDLLVTTLDGRLIALRDDSTGRWYLTATGTGQRMDAAGDFATPAEALEFGRHLYRSTGGTAMRGGGFDFSEPDLDQAARTWRSPKGENIQAAIKRARQEFDTSRTTPAGPSTNGNAPETPVGEQAAVSRADLKPGDTITVTVARADIEWPDSTRGREKPETATVRGTIAPPFSPGPGRAGAPLLDATITDSDGNEIATRESVRLQRLPATATVSARRDDFTPEEIRADRVRVGDVIAHNTYGHVVTEVRKGPTGVGFTTRNLGGRGEVDGFSLRSGETLSVIPRARRRQEDVQRDVPGRTQQHPNSTDAKRAAAGIISHWGKVNELAEQQWPDGAPEEFRALAQHMQNVTDAPKGADGYHQNAEAMHGALAALDRLDAGSLNRDMARALYRLEERLDENADRFEADSRAITENKRKREAEANAPQPEAPNPAERDEPLKYAWDKPEDLITLTMPAAVAEWLLEEDTWDSKDPDSRKALSEAKGGKNGALKVTAPIEVHHALLEMSAVLSGDGSDAEPNEIRGYNNYAKRVDQAAAELRRRREERGANTPEPETPQAGGVAEGDAPSPDAPNVEPEGQGGDGTVTLTPDEVSQQLDAVRPGGSKAPSSMDDGEIRDEIVSLMEREMANGGELSGVDRTRLRVLEAEEARRAGRKPKEEPKPKPKAPAVDAGGLFDVGPDEPQSMFADPNNPLDRPDDEFGTPDMFAAAEGRDTSRLRPVQTRAPQDLEKGDRFVDAEGRTHTVAEPPVRTSRGRIRVVTEDGREHFLNPDNELRVLRPDEDAPEVPQTSTPEANTPETDGEAGETPGTPEAEAPAPDAADEPSDGDTPEGNTSEDAAPDEDGPAMPEDNAPDTPPAAPQPEGDAEGTVPVGDREPADMDPEEIADEIDGLEDVTRALRDSTDPLELAYRLRAERRLWMLQREEADRWEREPEYDKDGKLVEPSRGSILLDRVGGYGLNQDEARGAVSSVDELPPAKPGGYSDDEWEKIDAEASAAEDYPPTDEQRVIIEGAARRGLDMRVMALAGTGKSTTLKMLSRRMPGKRILYLAFNRSVADEAIEAQQRGEYAKNLTPTTANAYANSMVDRDLLDRLKWPRLNDQQLADRMRWYAPIRAGGDSLSPRRAAYYANKLLSEWVKSDDDDFAVHHLPEELSNRDAVFAAIKPLAEQMWANITDPKAKNKDRDLPLSFDHTVKMWALSRRVPDTDVLFWDEAQDVNPVMEGIVRNIRAAGVQIVAVGDSNQAIYGFRGATDALGRLPADATATLTQTFRFGDAVADAGNRFLRLVGTRMRLKGWDRKNSRIGEIHPGDETMLIARTNAGVVMGAVEGLQAGRKVAVSGGLNDLRKFLEAAEALRDGKRTNHQDLARFNGMGWDTIREEVAAEPSLKQLDSMFKLMERHSEELDTLLDAVRMPRPLVEDDGEHLWVKFSFGDRNFESTKEWLKRQGFGWDGVSKRWGYPPPKKGNHVPEQERGRVLEKVEQYIADRYTAPASGNGGQIVDQAAPHDLLVSTAHKAKGLESERVRIAGDFRGPKETPEGGIDWDTIPGDEELRLAYVAVTRATDVLDTGSLGWVFDVTRGDDPMEEPDGDYTRDWEITDFLAGDRVTFWSEDGESLIPGEVSAIDGVELRVRTADSRTTSITPSRVARRNGQPEPRLDVASPEELDAALRSGQFVPPQAGGTVRLSQAEIRDTLARIRPESANGQDEDGESGDTDDSGEGAPEPATTSDGGNDEESTAPDAPIRETSPADMTDEDMKAELGELEAWRQRHVLRTGEGPHVQGNLILALNPLVHRAEAIHEEQRKRLLAREAKEKREKQKQERAEALARAEIGKRNDDGSYPVAVDGEDAGSVAQLARKWRYTNDNGDTSPDFYSSRAEAVAALVRNRDVRRANADEDDRRERARSEAPEGWAIGDRADVAENDIIRVPITRTDGNGRPYPVGWRQPVRVNSVSRNDNGTMVMSFSNLDGSRSDLSPVFLSHPEHTFAWASDRTRPEPTPAWHHELRVRMGSISDDIATLQNHEGIDDQDRIQRLADLIRHVEDGDSEDLQADLRRIVDETAWLEEQFSTPDLPYDTWRWRSWATAAHHKAQRALEHPDFQQGSTDEPDAPDVDRPSDDRASRAQGLFGEGMNAVGGDSLPEMQELEDRLGRADSAEDRDAELRDIADRLDALAEQYELAGPQGELAADRFRRAARIARGEQDDRDDPRGDDNEDAPESENDEQQNDDQDDEENSQQRRDGDGGAADPDGEPDGGDAGTPKTPEDGDSADDEGDGPDNEDDDQDVPEVDEDEEQRRRRRRRDRDRGGNGGPGGPGLPRPNLPEFNIPSATGDGGDGGAGDRDGDRSRPRHRDVDSLRNAWRNGEGLTPAEDTPERRAHLAELADREGLALSPEGGLATYPEPQADGTTLWRFAQARNGTNLPALTLTSDDPEEARTLAGRFEEITDRNGDPFDWHQAWGPASVAAWRDGEGRNLPQALRAVRDDYEQERSGAFTLPDDLTTLSDPELEAAYRQGLGPEDELRVIAEMDLRDGYVDERIRAAVPDTPPTDAEEAEHRGRAMDDALGFGDTDITQPAPATPGRLRREFDALDEERFQAAMEATGGRMLSPKAEADGIDPRDVFSGGKYSNKRAKELASPELSLWLFGDDEQAGNGRLTYPQYRQREADRVLRDQFALIDDARYRQAVEFTNGYFFKREYKYAGLPFDELELFSGGSLSARDRWRQYASDELVEWYDLNGGRLTFNQFKQQYRDNDRIEREKNEEEQRRAAEEEQRAAADDAEAEESSSSTTTTGSEESAESSTPQLGPDEELVTVRDLKPGDIVQGDRSGDWHVVLYDPNDRTRDGQVWLHTWSVDGEAGYFGFNNPDGPIVRSTNADLVDRGRPVREEQVRRLADIDAADERRRRAEAQRPTRLTRTAPESDPDIRRSRRPVTDTPGTTVTPNQLTEGDAVRVTGRNNRGAEVTFEGRLLAPPQETTARRDGVTVPVWRLNVGEAGDPLRPGNALTIPRDGEVTRLDDLAPHTFEQPSPAPAVPEETPEPEPVGGRRAHWARVGDLVPGDMVRIDGTTKKGRLSTRAGYVYTAPVRVEVIRSGRTTQMWRTWVTENSDGTGASGNVFTTLNATAARAEAPEDIAPGSPDSGAQAAVRAGDLPDEIPTDRNGRGLFPGSTVTGPNDREGTVIGATDTTVSVRLADDDDDTELSPTSLTVTDSQRPDGWTASGQRVRAGHVVTDTDGALLGPVDRVDGDSVTINTTEGTVTRNAGDLRVAGEVRDDVPATAPVTGVDEPAAADLKDGDVVVLELDGALVTVAITSPPSRDGDRVTLQYADTTTGEIGEIDVDARAVLPRAQGPDGGAPDLGPDDAPEPDDDLIVHPTPQAIDPVTGPTVDPELDSSDRDIIGDHADGPDDNPDAHQAAVRITADLPVTSEQASALATQLRAAADPSTPEGRAAMRAANRLDEAAGRTPPPGLDRPRPTNVGQLNDGDLVALPGDTSGAPVRIYRVIDVVDAPGGIRSLHLEDSDGRRTHRIEHGAMPAWQLPEPEPDPVTPPDVDETDATPDAPNAPAAPTTPAAPDASSTPDTPSVPVARVRPGSLRAGDVIDAPVSRSGYQFNGHRRLTIISEPHRNGWWMQLTGMDEEGNVHDFGLHSGRAVNVYDRNRPTPALPPAGTPRDPNQVPQADVGRIVSAHARSLAARIIDAAIAGTEPPGDIHALREQIAQRLTDDALRDARQSTRRDGAAALDAAGITDRDRVDAQRRLRDARKQAHTDTVRAALRTINDLEPLPDESDEDLAARARDLLRLIPDQVAGRQSTTDPDADPDVTRAVTRHADDAVNALLQQLQADGVDPGDAERIVRILTQHMAGSRQATARRIAARVAAASPDAGRQPGLLARIIALLIRMAKRLALLVREGVRKIAEKYQTARERLARLRAFLGRMARRVRQWPESRRLARLHRAVNLPDADGDSLAARISHWAGLMPEPGRFGQAQRRVTLWRPTTWARLAAGRLPDRSDRIQWTPDRAADGGPGLTALRHTAALRAAGSDVDQDVTRRLSAALGDDFGDEPHGTLQYADDYVAASERRLVNLQAARSGATIPDDPDLEVEITGARAELAAARREYADLRARYAAAVPDAVAAALADIRDMGPEGTAALVFGADTNPDAERAVRGVQRLIPRAWLNTPEVRRLTAVDGTQGRYEPEGPRITVADLADEGLGTAGHALAQHLARHLGDLDAAQRAFWFTQTHIGRPGARRPSALDRLLRRWQQTQPETGDSLARSIQAMFSGDWYQDDDLRAFLLGLMATR</sequence>
<feature type="region of interest" description="Disordered" evidence="7">
    <location>
        <begin position="3242"/>
        <end position="3264"/>
    </location>
</feature>
<keyword evidence="4 5" id="KW-0067">ATP-binding</keyword>
<dbReference type="PANTHER" id="PTHR11070">
    <property type="entry name" value="UVRD / RECB / PCRA DNA HELICASE FAMILY MEMBER"/>
    <property type="match status" value="1"/>
</dbReference>
<keyword evidence="6" id="KW-0175">Coiled coil</keyword>
<dbReference type="Gene3D" id="3.40.50.300">
    <property type="entry name" value="P-loop containing nucleotide triphosphate hydrolases"/>
    <property type="match status" value="2"/>
</dbReference>
<evidence type="ECO:0000259" key="8">
    <source>
        <dbReference type="PROSITE" id="PS51198"/>
    </source>
</evidence>
<feature type="compositionally biased region" description="Low complexity" evidence="7">
    <location>
        <begin position="1025"/>
        <end position="1039"/>
    </location>
</feature>
<feature type="coiled-coil region" evidence="6">
    <location>
        <begin position="2021"/>
        <end position="2049"/>
    </location>
</feature>
<feature type="region of interest" description="Disordered" evidence="7">
    <location>
        <begin position="2970"/>
        <end position="3031"/>
    </location>
</feature>
<name>A0ABV1V178_9ACTN</name>
<feature type="compositionally biased region" description="Basic and acidic residues" evidence="7">
    <location>
        <begin position="3119"/>
        <end position="3128"/>
    </location>
</feature>
<gene>
    <name evidence="9" type="ORF">ABT276_23505</name>
</gene>
<evidence type="ECO:0000256" key="5">
    <source>
        <dbReference type="PROSITE-ProRule" id="PRU00560"/>
    </source>
</evidence>
<feature type="region of interest" description="Disordered" evidence="7">
    <location>
        <begin position="2316"/>
        <end position="2342"/>
    </location>
</feature>
<dbReference type="InterPro" id="IPR027417">
    <property type="entry name" value="P-loop_NTPase"/>
</dbReference>
<accession>A0ABV1V178</accession>
<feature type="compositionally biased region" description="Low complexity" evidence="7">
    <location>
        <begin position="3003"/>
        <end position="3020"/>
    </location>
</feature>
<feature type="region of interest" description="Disordered" evidence="7">
    <location>
        <begin position="3370"/>
        <end position="3398"/>
    </location>
</feature>
<feature type="compositionally biased region" description="Polar residues" evidence="7">
    <location>
        <begin position="806"/>
        <end position="817"/>
    </location>
</feature>
<feature type="compositionally biased region" description="Basic and acidic residues" evidence="7">
    <location>
        <begin position="868"/>
        <end position="883"/>
    </location>
</feature>
<organism evidence="9 10">
    <name type="scientific">Streptomyces xantholiticus</name>
    <dbReference type="NCBI Taxonomy" id="68285"/>
    <lineage>
        <taxon>Bacteria</taxon>
        <taxon>Bacillati</taxon>
        <taxon>Actinomycetota</taxon>
        <taxon>Actinomycetes</taxon>
        <taxon>Kitasatosporales</taxon>
        <taxon>Streptomycetaceae</taxon>
        <taxon>Streptomyces</taxon>
    </lineage>
</organism>
<dbReference type="InterPro" id="IPR000212">
    <property type="entry name" value="DNA_helicase_UvrD/REP"/>
</dbReference>
<feature type="compositionally biased region" description="Basic and acidic residues" evidence="7">
    <location>
        <begin position="626"/>
        <end position="643"/>
    </location>
</feature>
<feature type="region of interest" description="Disordered" evidence="7">
    <location>
        <begin position="1854"/>
        <end position="1878"/>
    </location>
</feature>
<feature type="region of interest" description="Disordered" evidence="7">
    <location>
        <begin position="71"/>
        <end position="185"/>
    </location>
</feature>
<feature type="compositionally biased region" description="Polar residues" evidence="7">
    <location>
        <begin position="326"/>
        <end position="339"/>
    </location>
</feature>
<feature type="compositionally biased region" description="Acidic residues" evidence="7">
    <location>
        <begin position="2484"/>
        <end position="2511"/>
    </location>
</feature>
<feature type="compositionally biased region" description="Basic and acidic residues" evidence="7">
    <location>
        <begin position="3611"/>
        <end position="3623"/>
    </location>
</feature>
<feature type="compositionally biased region" description="Basic and acidic residues" evidence="7">
    <location>
        <begin position="947"/>
        <end position="964"/>
    </location>
</feature>
<feature type="region of interest" description="Disordered" evidence="7">
    <location>
        <begin position="626"/>
        <end position="660"/>
    </location>
</feature>
<evidence type="ECO:0000256" key="2">
    <source>
        <dbReference type="ARBA" id="ARBA00022801"/>
    </source>
</evidence>
<feature type="compositionally biased region" description="Acidic residues" evidence="7">
    <location>
        <begin position="1099"/>
        <end position="1113"/>
    </location>
</feature>
<feature type="compositionally biased region" description="Basic and acidic residues" evidence="7">
    <location>
        <begin position="979"/>
        <end position="1002"/>
    </location>
</feature>
<evidence type="ECO:0000256" key="6">
    <source>
        <dbReference type="SAM" id="Coils"/>
    </source>
</evidence>
<feature type="compositionally biased region" description="Basic and acidic residues" evidence="7">
    <location>
        <begin position="104"/>
        <end position="121"/>
    </location>
</feature>
<dbReference type="InterPro" id="IPR014016">
    <property type="entry name" value="UvrD-like_ATP-bd"/>
</dbReference>
<feature type="domain" description="UvrD-like helicase ATP-binding" evidence="8">
    <location>
        <begin position="1223"/>
        <end position="1493"/>
    </location>
</feature>
<evidence type="ECO:0000313" key="9">
    <source>
        <dbReference type="EMBL" id="MER6616282.1"/>
    </source>
</evidence>